<protein>
    <submittedName>
        <fullName evidence="3">Glycosyltransferase involved in cell wall bisynthesis</fullName>
    </submittedName>
</protein>
<dbReference type="InterPro" id="IPR001173">
    <property type="entry name" value="Glyco_trans_2-like"/>
</dbReference>
<accession>A0A0K6HPN7</accession>
<dbReference type="GO" id="GO:0016740">
    <property type="term" value="F:transferase activity"/>
    <property type="evidence" value="ECO:0007669"/>
    <property type="project" value="UniProtKB-KW"/>
</dbReference>
<feature type="domain" description="Glycosyltransferase 2-like" evidence="2">
    <location>
        <begin position="8"/>
        <end position="128"/>
    </location>
</feature>
<dbReference type="PANTHER" id="PTHR43630">
    <property type="entry name" value="POLY-BETA-1,6-N-ACETYL-D-GLUCOSAMINE SYNTHASE"/>
    <property type="match status" value="1"/>
</dbReference>
<name>A0A0K6HPN7_9BURK</name>
<dbReference type="Pfam" id="PF00535">
    <property type="entry name" value="Glycos_transf_2"/>
    <property type="match status" value="1"/>
</dbReference>
<dbReference type="InterPro" id="IPR029044">
    <property type="entry name" value="Nucleotide-diphossugar_trans"/>
</dbReference>
<dbReference type="OrthoDB" id="9815923at2"/>
<keyword evidence="4" id="KW-1185">Reference proteome</keyword>
<organism evidence="3 4">
    <name type="scientific">Thiomonas bhubaneswarensis</name>
    <dbReference type="NCBI Taxonomy" id="339866"/>
    <lineage>
        <taxon>Bacteria</taxon>
        <taxon>Pseudomonadati</taxon>
        <taxon>Pseudomonadota</taxon>
        <taxon>Betaproteobacteria</taxon>
        <taxon>Burkholderiales</taxon>
        <taxon>Thiomonas</taxon>
    </lineage>
</organism>
<dbReference type="CDD" id="cd02511">
    <property type="entry name" value="Beta4Glucosyltransferase"/>
    <property type="match status" value="1"/>
</dbReference>
<dbReference type="SUPFAM" id="SSF53448">
    <property type="entry name" value="Nucleotide-diphospho-sugar transferases"/>
    <property type="match status" value="1"/>
</dbReference>
<dbReference type="AlphaFoldDB" id="A0A0K6HPN7"/>
<keyword evidence="3" id="KW-0808">Transferase</keyword>
<sequence>MKKSEKLSLIIITKNEARNIRNCIHSASGLVDEIIVFDSGSTDGTQLICREMGASVYETDWPGFGVQKNRALEKATGNWVLSLDADEQLSQELKNEIEKILSIDSDAADSYSIPRKSSYCGQFMKHSGWWPDRVVRLFKKSSGRFSDDIVHEKFISPGKTGRLNSPIIHHAITSVEQSIQKMNAYSTAGAERIFARGERTSVTRAFLKGLWSFLRTYILRLGILDGRMGLILAIANAEGTYYRHIKLWLKQRGEHGADKT</sequence>
<dbReference type="Gene3D" id="3.90.550.10">
    <property type="entry name" value="Spore Coat Polysaccharide Biosynthesis Protein SpsA, Chain A"/>
    <property type="match status" value="1"/>
</dbReference>
<dbReference type="EMBL" id="CYHF01000001">
    <property type="protein sequence ID" value="CUA92880.1"/>
    <property type="molecule type" value="Genomic_DNA"/>
</dbReference>
<evidence type="ECO:0000313" key="4">
    <source>
        <dbReference type="Proteomes" id="UP000183649"/>
    </source>
</evidence>
<dbReference type="STRING" id="339866.GCA_001418255_00020"/>
<gene>
    <name evidence="3" type="ORF">Ga0061069_10121</name>
</gene>
<evidence type="ECO:0000313" key="3">
    <source>
        <dbReference type="EMBL" id="CUA92880.1"/>
    </source>
</evidence>
<evidence type="ECO:0000256" key="1">
    <source>
        <dbReference type="ARBA" id="ARBA00038494"/>
    </source>
</evidence>
<comment type="similarity">
    <text evidence="1">Belongs to the glycosyltransferase 2 family. WaaE/KdtX subfamily.</text>
</comment>
<reference evidence="4" key="1">
    <citation type="submission" date="2015-08" db="EMBL/GenBank/DDBJ databases">
        <authorList>
            <person name="Varghese N."/>
        </authorList>
    </citation>
    <scope>NUCLEOTIDE SEQUENCE [LARGE SCALE GENOMIC DNA]</scope>
    <source>
        <strain evidence="4">DSM 18181</strain>
    </source>
</reference>
<dbReference type="PANTHER" id="PTHR43630:SF2">
    <property type="entry name" value="GLYCOSYLTRANSFERASE"/>
    <property type="match status" value="1"/>
</dbReference>
<dbReference type="RefSeq" id="WP_072242933.1">
    <property type="nucleotide sequence ID" value="NZ_CYHF01000001.1"/>
</dbReference>
<proteinExistence type="inferred from homology"/>
<dbReference type="Proteomes" id="UP000183649">
    <property type="component" value="Unassembled WGS sequence"/>
</dbReference>
<evidence type="ECO:0000259" key="2">
    <source>
        <dbReference type="Pfam" id="PF00535"/>
    </source>
</evidence>